<evidence type="ECO:0000313" key="1">
    <source>
        <dbReference type="EMBL" id="WIW96138.1"/>
    </source>
</evidence>
<name>A0A9Y2B8R1_9SPHN</name>
<keyword evidence="2" id="KW-1185">Reference proteome</keyword>
<protein>
    <recommendedName>
        <fullName evidence="3">Methyltransferase domain-containing protein</fullName>
    </recommendedName>
</protein>
<dbReference type="EMBL" id="CP127221">
    <property type="protein sequence ID" value="WIW96138.1"/>
    <property type="molecule type" value="Genomic_DNA"/>
</dbReference>
<evidence type="ECO:0008006" key="3">
    <source>
        <dbReference type="Google" id="ProtNLM"/>
    </source>
</evidence>
<gene>
    <name evidence="1" type="ORF">QQX03_03250</name>
</gene>
<dbReference type="SUPFAM" id="SSF53335">
    <property type="entry name" value="S-adenosyl-L-methionine-dependent methyltransferases"/>
    <property type="match status" value="1"/>
</dbReference>
<dbReference type="InterPro" id="IPR029063">
    <property type="entry name" value="SAM-dependent_MTases_sf"/>
</dbReference>
<reference evidence="1 2" key="1">
    <citation type="submission" date="2023-06" db="EMBL/GenBank/DDBJ databases">
        <title>Altererythrobacter rubellus NBRC 112769 genome.</title>
        <authorList>
            <person name="Zhang K."/>
        </authorList>
    </citation>
    <scope>NUCLEOTIDE SEQUENCE [LARGE SCALE GENOMIC DNA]</scope>
    <source>
        <strain evidence="1 2">NBRC 112769</strain>
    </source>
</reference>
<organism evidence="1 2">
    <name type="scientific">Altererythrobacter rubellus</name>
    <dbReference type="NCBI Taxonomy" id="2173831"/>
    <lineage>
        <taxon>Bacteria</taxon>
        <taxon>Pseudomonadati</taxon>
        <taxon>Pseudomonadota</taxon>
        <taxon>Alphaproteobacteria</taxon>
        <taxon>Sphingomonadales</taxon>
        <taxon>Erythrobacteraceae</taxon>
        <taxon>Altererythrobacter</taxon>
    </lineage>
</organism>
<sequence length="122" mass="13921">MIFTNQTFHDIYWTSECFQMERIDERAMLANWLAALKPGGHVIVIDHVGQSGDTREVVDAVHRIDPTTVLAAMQAAGFVLVGQSDMLRRSDDEITKSIFDESVRGKTNRFMMKFQKPTESER</sequence>
<dbReference type="KEGG" id="arue:QQX03_03250"/>
<proteinExistence type="predicted"/>
<dbReference type="Gene3D" id="3.40.50.150">
    <property type="entry name" value="Vaccinia Virus protein VP39"/>
    <property type="match status" value="1"/>
</dbReference>
<evidence type="ECO:0000313" key="2">
    <source>
        <dbReference type="Proteomes" id="UP001231445"/>
    </source>
</evidence>
<dbReference type="RefSeq" id="WP_285976448.1">
    <property type="nucleotide sequence ID" value="NZ_CP127221.1"/>
</dbReference>
<accession>A0A9Y2B8R1</accession>
<dbReference type="AlphaFoldDB" id="A0A9Y2B8R1"/>
<dbReference type="Proteomes" id="UP001231445">
    <property type="component" value="Chromosome"/>
</dbReference>